<protein>
    <submittedName>
        <fullName evidence="1">Uncharacterized protein</fullName>
    </submittedName>
</protein>
<evidence type="ECO:0000313" key="2">
    <source>
        <dbReference type="EMBL" id="WQG88279.1"/>
    </source>
</evidence>
<organism evidence="1 3">
    <name type="scientific">Chitinophaga sancti</name>
    <dbReference type="NCBI Taxonomy" id="1004"/>
    <lineage>
        <taxon>Bacteria</taxon>
        <taxon>Pseudomonadati</taxon>
        <taxon>Bacteroidota</taxon>
        <taxon>Chitinophagia</taxon>
        <taxon>Chitinophagales</taxon>
        <taxon>Chitinophagaceae</taxon>
        <taxon>Chitinophaga</taxon>
    </lineage>
</organism>
<keyword evidence="4" id="KW-1185">Reference proteome</keyword>
<sequence length="133" mass="15576">MPNGYRSYFEQQGWTAEYFPDKAATIGPNTMAYMQGMFKASQFTEQTYNACRGILRLYKDYGLERLELACMMALKGNSYNYRIIQNILTNNRDKLLHVQPELFWIPEHQNLRDPDAYTLAYHPTIIDSSKSKE</sequence>
<evidence type="ECO:0000313" key="3">
    <source>
        <dbReference type="Proteomes" id="UP000183788"/>
    </source>
</evidence>
<dbReference type="EMBL" id="FPIZ01000046">
    <property type="protein sequence ID" value="SFW90142.1"/>
    <property type="molecule type" value="Genomic_DNA"/>
</dbReference>
<dbReference type="EMBL" id="CP140154">
    <property type="protein sequence ID" value="WQG88279.1"/>
    <property type="molecule type" value="Genomic_DNA"/>
</dbReference>
<dbReference type="AlphaFoldDB" id="A0A1K1T0T4"/>
<dbReference type="Proteomes" id="UP000183788">
    <property type="component" value="Unassembled WGS sequence"/>
</dbReference>
<reference evidence="1 3" key="1">
    <citation type="submission" date="2016-11" db="EMBL/GenBank/DDBJ databases">
        <authorList>
            <person name="Jaros S."/>
            <person name="Januszkiewicz K."/>
            <person name="Wedrychowicz H."/>
        </authorList>
    </citation>
    <scope>NUCLEOTIDE SEQUENCE [LARGE SCALE GENOMIC DNA]</scope>
    <source>
        <strain evidence="1 3">DSM 784</strain>
    </source>
</reference>
<dbReference type="OrthoDB" id="3193769at2"/>
<name>A0A1K1T0T4_9BACT</name>
<dbReference type="STRING" id="1004.SAMN05661012_06559"/>
<reference evidence="2 4" key="2">
    <citation type="submission" date="2023-11" db="EMBL/GenBank/DDBJ databases">
        <title>MicrobeMod: A computational toolkit for identifying prokaryotic methylation and restriction-modification with nanopore sequencing.</title>
        <authorList>
            <person name="Crits-Christoph A."/>
            <person name="Kang S.C."/>
            <person name="Lee H."/>
            <person name="Ostrov N."/>
        </authorList>
    </citation>
    <scope>NUCLEOTIDE SEQUENCE [LARGE SCALE GENOMIC DNA]</scope>
    <source>
        <strain evidence="2 4">ATCC 23090</strain>
    </source>
</reference>
<evidence type="ECO:0000313" key="4">
    <source>
        <dbReference type="Proteomes" id="UP001326715"/>
    </source>
</evidence>
<dbReference type="Proteomes" id="UP001326715">
    <property type="component" value="Chromosome"/>
</dbReference>
<evidence type="ECO:0000313" key="1">
    <source>
        <dbReference type="EMBL" id="SFW90142.1"/>
    </source>
</evidence>
<proteinExistence type="predicted"/>
<dbReference type="RefSeq" id="WP_143150994.1">
    <property type="nucleotide sequence ID" value="NZ_CP139972.1"/>
</dbReference>
<gene>
    <name evidence="1" type="ORF">SAMN05661012_06559</name>
    <name evidence="2" type="ORF">SR876_25460</name>
</gene>
<accession>A0A1K1T0T4</accession>